<dbReference type="Pfam" id="PF04883">
    <property type="entry name" value="HK97-gp10_like"/>
    <property type="match status" value="1"/>
</dbReference>
<evidence type="ECO:0000313" key="2">
    <source>
        <dbReference type="Proteomes" id="UP000265411"/>
    </source>
</evidence>
<comment type="caution">
    <text evidence="1">The sequence shown here is derived from an EMBL/GenBank/DDBJ whole genome shotgun (WGS) entry which is preliminary data.</text>
</comment>
<dbReference type="NCBIfam" id="TIGR01725">
    <property type="entry name" value="phge_HK97_gp10"/>
    <property type="match status" value="1"/>
</dbReference>
<name>A0A395RAK2_9PSED</name>
<dbReference type="Proteomes" id="UP000265411">
    <property type="component" value="Unassembled WGS sequence"/>
</dbReference>
<evidence type="ECO:0000313" key="1">
    <source>
        <dbReference type="EMBL" id="RGP57073.1"/>
    </source>
</evidence>
<dbReference type="InterPro" id="IPR010064">
    <property type="entry name" value="HK97-gp10_tail"/>
</dbReference>
<sequence>MADGVEFSLTGVDELVATLREVTYETKRKGGRTALRKAAQLIRDKAKANWLRVDDEETARSIAANVAERWNGRLNKQTGDLGFRVGVLHGSVIRERGNPDKGTNGPTPHWRLLEFGTQKMRAQPAMRPALENNIGEAITVFATEYEKSLARAIRRANRQGRRA</sequence>
<accession>A0A395RAK2</accession>
<dbReference type="OrthoDB" id="5736381at2"/>
<proteinExistence type="predicted"/>
<dbReference type="RefSeq" id="WP_118129809.1">
    <property type="nucleotide sequence ID" value="NZ_LMAZ01000001.1"/>
</dbReference>
<reference evidence="1 2" key="1">
    <citation type="journal article" date="2018" name="Syst. Appl. Microbiol.">
        <title>Pseudomonas gallaeciensis sp. nov., isolated from crude-oil-contaminated intertidal sand samples after the Prestige oil spill.</title>
        <authorList>
            <person name="Mulet M."/>
            <person name="Sanchez D."/>
            <person name="Rodriguez A.C."/>
            <person name="Nogales B."/>
            <person name="Bosch R."/>
            <person name="Busquets A."/>
            <person name="Gomila M."/>
            <person name="Lalucat J."/>
            <person name="Garcia-Valdes E."/>
        </authorList>
    </citation>
    <scope>NUCLEOTIDE SEQUENCE [LARGE SCALE GENOMIC DNA]</scope>
    <source>
        <strain evidence="1 2">V113</strain>
    </source>
</reference>
<protein>
    <recommendedName>
        <fullName evidence="3">HK97 gp10 family phage protein</fullName>
    </recommendedName>
</protein>
<dbReference type="EMBL" id="LMAZ01000001">
    <property type="protein sequence ID" value="RGP57073.1"/>
    <property type="molecule type" value="Genomic_DNA"/>
</dbReference>
<evidence type="ECO:0008006" key="3">
    <source>
        <dbReference type="Google" id="ProtNLM"/>
    </source>
</evidence>
<gene>
    <name evidence="1" type="ORF">ASB58_07005</name>
</gene>
<dbReference type="AlphaFoldDB" id="A0A395RAK2"/>
<organism evidence="1 2">
    <name type="scientific">Pseudomonas abyssi</name>
    <dbReference type="NCBI Taxonomy" id="170540"/>
    <lineage>
        <taxon>Bacteria</taxon>
        <taxon>Pseudomonadati</taxon>
        <taxon>Pseudomonadota</taxon>
        <taxon>Gammaproteobacteria</taxon>
        <taxon>Pseudomonadales</taxon>
        <taxon>Pseudomonadaceae</taxon>
        <taxon>Pseudomonas</taxon>
    </lineage>
</organism>
<keyword evidence="2" id="KW-1185">Reference proteome</keyword>